<dbReference type="Proteomes" id="UP000824533">
    <property type="component" value="Linkage Group LG05"/>
</dbReference>
<name>A0ACC1DAU4_9NEOP</name>
<reference evidence="1 2" key="1">
    <citation type="journal article" date="2021" name="Front. Genet.">
        <title>Chromosome-Level Genome Assembly Reveals Significant Gene Expansion in the Toll and IMD Signaling Pathways of Dendrolimus kikuchii.</title>
        <authorList>
            <person name="Zhou J."/>
            <person name="Wu P."/>
            <person name="Xiong Z."/>
            <person name="Liu N."/>
            <person name="Zhao N."/>
            <person name="Ji M."/>
            <person name="Qiu Y."/>
            <person name="Yang B."/>
        </authorList>
    </citation>
    <scope>NUCLEOTIDE SEQUENCE [LARGE SCALE GENOMIC DNA]</scope>
    <source>
        <strain evidence="1">Ann1</strain>
    </source>
</reference>
<comment type="caution">
    <text evidence="1">The sequence shown here is derived from an EMBL/GenBank/DDBJ whole genome shotgun (WGS) entry which is preliminary data.</text>
</comment>
<dbReference type="EMBL" id="CM034391">
    <property type="protein sequence ID" value="KAJ0180992.1"/>
    <property type="molecule type" value="Genomic_DNA"/>
</dbReference>
<proteinExistence type="predicted"/>
<organism evidence="1 2">
    <name type="scientific">Dendrolimus kikuchii</name>
    <dbReference type="NCBI Taxonomy" id="765133"/>
    <lineage>
        <taxon>Eukaryota</taxon>
        <taxon>Metazoa</taxon>
        <taxon>Ecdysozoa</taxon>
        <taxon>Arthropoda</taxon>
        <taxon>Hexapoda</taxon>
        <taxon>Insecta</taxon>
        <taxon>Pterygota</taxon>
        <taxon>Neoptera</taxon>
        <taxon>Endopterygota</taxon>
        <taxon>Lepidoptera</taxon>
        <taxon>Glossata</taxon>
        <taxon>Ditrysia</taxon>
        <taxon>Bombycoidea</taxon>
        <taxon>Lasiocampidae</taxon>
        <taxon>Dendrolimus</taxon>
    </lineage>
</organism>
<gene>
    <name evidence="1" type="ORF">K1T71_003077</name>
</gene>
<evidence type="ECO:0000313" key="2">
    <source>
        <dbReference type="Proteomes" id="UP000824533"/>
    </source>
</evidence>
<protein>
    <submittedName>
        <fullName evidence="1">Uncharacterized protein</fullName>
    </submittedName>
</protein>
<keyword evidence="2" id="KW-1185">Reference proteome</keyword>
<accession>A0ACC1DAU4</accession>
<evidence type="ECO:0000313" key="1">
    <source>
        <dbReference type="EMBL" id="KAJ0180992.1"/>
    </source>
</evidence>
<sequence>MAGHGVDDDPSLKGLRRYFNSETNRGRANTSKLTVALIATEFIRMAGDSSVDESQLKGLSKYFNSQTNRGRANTAKATYAVMGALILYFTLKPKSKK</sequence>